<gene>
    <name evidence="1" type="ORF">WJX73_007508</name>
</gene>
<dbReference type="SUPFAM" id="SSF82171">
    <property type="entry name" value="DPP6 N-terminal domain-like"/>
    <property type="match status" value="1"/>
</dbReference>
<protein>
    <recommendedName>
        <fullName evidence="3">F-box domain-containing protein</fullName>
    </recommendedName>
</protein>
<dbReference type="EMBL" id="JALJOQ010000053">
    <property type="protein sequence ID" value="KAK9804100.1"/>
    <property type="molecule type" value="Genomic_DNA"/>
</dbReference>
<dbReference type="AlphaFoldDB" id="A0AAW1P1E1"/>
<organism evidence="1 2">
    <name type="scientific">Symbiochloris irregularis</name>
    <dbReference type="NCBI Taxonomy" id="706552"/>
    <lineage>
        <taxon>Eukaryota</taxon>
        <taxon>Viridiplantae</taxon>
        <taxon>Chlorophyta</taxon>
        <taxon>core chlorophytes</taxon>
        <taxon>Trebouxiophyceae</taxon>
        <taxon>Trebouxiales</taxon>
        <taxon>Trebouxiaceae</taxon>
        <taxon>Symbiochloris</taxon>
    </lineage>
</organism>
<comment type="caution">
    <text evidence="1">The sequence shown here is derived from an EMBL/GenBank/DDBJ whole genome shotgun (WGS) entry which is preliminary data.</text>
</comment>
<sequence>MLPLLGVKDLAHLSCTCRELKQLVYSSPDAVWENAARHLLPKRHPLEHPATRTVVQQTLQAFAAATRNVSKGIFQLRDMPATAACFSATGSHVAVVHEKQILFFATDCWECIATFEAGEDAEYQYAQWAPHGTIGLLTVQKENGSVLVRYGDLVASALEANPFDSLTSIVVPDFSSYDCKAFTTSPDLTKVFLAKERPVGFAPGVSRPQTLCTVMDTRTGAALWEKALGVTAEYHLVCNAIVWHSDSDTFFHSVHGPRRMGNVAGLLAVTLSTGATDSFDAGFPLPGSPSYDNLWRATNIAVCPEGNWLGMCLHFQKGPWQRALLHWPTKQVYWLITELSLNENCYWDWAGVQCAFVNRHPPDIHTSSLCVVKQAAAISPAASNSDGPPESAIIVLDATSPEFTQVARLPTPAGFYVRRFEWSADSAILCAICFNSATDSNGRGSYRYSADRVESCVCLYCFTNR</sequence>
<proteinExistence type="predicted"/>
<accession>A0AAW1P1E1</accession>
<evidence type="ECO:0000313" key="1">
    <source>
        <dbReference type="EMBL" id="KAK9804100.1"/>
    </source>
</evidence>
<keyword evidence="2" id="KW-1185">Reference proteome</keyword>
<dbReference type="Proteomes" id="UP001465755">
    <property type="component" value="Unassembled WGS sequence"/>
</dbReference>
<reference evidence="1 2" key="1">
    <citation type="journal article" date="2024" name="Nat. Commun.">
        <title>Phylogenomics reveals the evolutionary origins of lichenization in chlorophyte algae.</title>
        <authorList>
            <person name="Puginier C."/>
            <person name="Libourel C."/>
            <person name="Otte J."/>
            <person name="Skaloud P."/>
            <person name="Haon M."/>
            <person name="Grisel S."/>
            <person name="Petersen M."/>
            <person name="Berrin J.G."/>
            <person name="Delaux P.M."/>
            <person name="Dal Grande F."/>
            <person name="Keller J."/>
        </authorList>
    </citation>
    <scope>NUCLEOTIDE SEQUENCE [LARGE SCALE GENOMIC DNA]</scope>
    <source>
        <strain evidence="1 2">SAG 2036</strain>
    </source>
</reference>
<name>A0AAW1P1E1_9CHLO</name>
<evidence type="ECO:0000313" key="2">
    <source>
        <dbReference type="Proteomes" id="UP001465755"/>
    </source>
</evidence>
<evidence type="ECO:0008006" key="3">
    <source>
        <dbReference type="Google" id="ProtNLM"/>
    </source>
</evidence>